<evidence type="ECO:0000256" key="1">
    <source>
        <dbReference type="ARBA" id="ARBA00007944"/>
    </source>
</evidence>
<dbReference type="InterPro" id="IPR042045">
    <property type="entry name" value="EXOC6/Sec15_C_dom1"/>
</dbReference>
<dbReference type="InterPro" id="IPR042044">
    <property type="entry name" value="EXOC6PINT-1/Sec15/Tip20_C_dom2"/>
</dbReference>
<feature type="domain" description="Exocyst complex component EXOC6/Sec15 N-terminal" evidence="8">
    <location>
        <begin position="90"/>
        <end position="248"/>
    </location>
</feature>
<dbReference type="InterPro" id="IPR046361">
    <property type="entry name" value="EXOC6/Sec15_C"/>
</dbReference>
<keyword evidence="3 5" id="KW-0268">Exocytosis</keyword>
<comment type="function">
    <text evidence="5">Component of the exocyst complex involved in the docking of exocytic vesicles with fusion sites on the plasma membrane.</text>
</comment>
<dbReference type="Gene3D" id="1.20.58.670">
    <property type="entry name" value="Dsl1p vesicle tethering complex, Tip20p subunit, domain D"/>
    <property type="match status" value="1"/>
</dbReference>
<dbReference type="RefSeq" id="XP_017989669.1">
    <property type="nucleotide sequence ID" value="XM_018134059.1"/>
</dbReference>
<name>A0A0X8HWF8_9SACH</name>
<reference evidence="9 10" key="1">
    <citation type="submission" date="2016-01" db="EMBL/GenBank/DDBJ databases">
        <title>Genome sequence of the yeast Holleya sinecauda.</title>
        <authorList>
            <person name="Dietrich F.S."/>
        </authorList>
    </citation>
    <scope>NUCLEOTIDE SEQUENCE [LARGE SCALE GENOMIC DNA]</scope>
    <source>
        <strain evidence="9 10">ATCC 58844</strain>
    </source>
</reference>
<evidence type="ECO:0000256" key="3">
    <source>
        <dbReference type="ARBA" id="ARBA00022483"/>
    </source>
</evidence>
<keyword evidence="10" id="KW-1185">Reference proteome</keyword>
<dbReference type="PANTHER" id="PTHR12702:SF0">
    <property type="entry name" value="EXOCYST COMPLEX COMPONENT 6"/>
    <property type="match status" value="1"/>
</dbReference>
<evidence type="ECO:0000313" key="10">
    <source>
        <dbReference type="Proteomes" id="UP000243052"/>
    </source>
</evidence>
<evidence type="ECO:0000256" key="2">
    <source>
        <dbReference type="ARBA" id="ARBA00022448"/>
    </source>
</evidence>
<dbReference type="STRING" id="45286.A0A0X8HWF8"/>
<dbReference type="AlphaFoldDB" id="A0A0X8HWF8"/>
<dbReference type="GO" id="GO:0006886">
    <property type="term" value="P:intracellular protein transport"/>
    <property type="evidence" value="ECO:0007669"/>
    <property type="project" value="InterPro"/>
</dbReference>
<keyword evidence="2 5" id="KW-0813">Transport</keyword>
<evidence type="ECO:0000313" key="9">
    <source>
        <dbReference type="EMBL" id="AMD22673.1"/>
    </source>
</evidence>
<dbReference type="Gene3D" id="1.10.357.30">
    <property type="entry name" value="Exocyst complex subunit Sec15 C-terminal domain, N-terminal subdomain"/>
    <property type="match status" value="1"/>
</dbReference>
<dbReference type="EMBL" id="CP014248">
    <property type="protein sequence ID" value="AMD22673.1"/>
    <property type="molecule type" value="Genomic_DNA"/>
</dbReference>
<gene>
    <name evidence="9" type="ORF">AW171_hschr84724</name>
</gene>
<dbReference type="Pfam" id="PF04091">
    <property type="entry name" value="Sec15_C"/>
    <property type="match status" value="1"/>
</dbReference>
<evidence type="ECO:0000256" key="4">
    <source>
        <dbReference type="ARBA" id="ARBA00023054"/>
    </source>
</evidence>
<organism evidence="9 10">
    <name type="scientific">Eremothecium sinecaudum</name>
    <dbReference type="NCBI Taxonomy" id="45286"/>
    <lineage>
        <taxon>Eukaryota</taxon>
        <taxon>Fungi</taxon>
        <taxon>Dikarya</taxon>
        <taxon>Ascomycota</taxon>
        <taxon>Saccharomycotina</taxon>
        <taxon>Saccharomycetes</taxon>
        <taxon>Saccharomycetales</taxon>
        <taxon>Saccharomycetaceae</taxon>
        <taxon>Eremothecium</taxon>
    </lineage>
</organism>
<dbReference type="GO" id="GO:0090522">
    <property type="term" value="P:vesicle tethering involved in exocytosis"/>
    <property type="evidence" value="ECO:0007669"/>
    <property type="project" value="UniProtKB-UniRule"/>
</dbReference>
<accession>A0A0X8HWF8</accession>
<protein>
    <recommendedName>
        <fullName evidence="5">Exocyst complex component SEC15</fullName>
    </recommendedName>
</protein>
<evidence type="ECO:0000259" key="7">
    <source>
        <dbReference type="Pfam" id="PF04091"/>
    </source>
</evidence>
<proteinExistence type="inferred from homology"/>
<dbReference type="Pfam" id="PF20651">
    <property type="entry name" value="EXOC6_Sec15_N"/>
    <property type="match status" value="1"/>
</dbReference>
<dbReference type="PIRSF" id="PIRSF025007">
    <property type="entry name" value="Sec15"/>
    <property type="match status" value="1"/>
</dbReference>
<dbReference type="OrthoDB" id="10267033at2759"/>
<dbReference type="GO" id="GO:0000145">
    <property type="term" value="C:exocyst"/>
    <property type="evidence" value="ECO:0007669"/>
    <property type="project" value="UniProtKB-UniRule"/>
</dbReference>
<dbReference type="Proteomes" id="UP000243052">
    <property type="component" value="Chromosome viii"/>
</dbReference>
<dbReference type="GO" id="GO:0016020">
    <property type="term" value="C:membrane"/>
    <property type="evidence" value="ECO:0007669"/>
    <property type="project" value="TreeGrafter"/>
</dbReference>
<dbReference type="InterPro" id="IPR048359">
    <property type="entry name" value="EXOC6_Sec15_N"/>
</dbReference>
<comment type="similarity">
    <text evidence="1 5">Belongs to the SEC15 family.</text>
</comment>
<keyword evidence="4" id="KW-0175">Coiled coil</keyword>
<dbReference type="GeneID" id="28726034"/>
<feature type="compositionally biased region" description="Polar residues" evidence="6">
    <location>
        <begin position="760"/>
        <end position="776"/>
    </location>
</feature>
<dbReference type="GO" id="GO:0006893">
    <property type="term" value="P:Golgi to plasma membrane transport"/>
    <property type="evidence" value="ECO:0007669"/>
    <property type="project" value="TreeGrafter"/>
</dbReference>
<feature type="domain" description="Exocyst complex subunit EXOC6/Sec15 C-terminal" evidence="7">
    <location>
        <begin position="449"/>
        <end position="834"/>
    </location>
</feature>
<sequence>MSAQLDQDPQAQLLQEFQKILLNADSAPPQHDSSLTTPSDGLLVFADQTFDKWVPYIRQAIEAQQLGNLVEELYNSAEEIFEMSEPKLLQDTQVTDNLTASIDELDRVEKLIQFQLQGQITDLNSDMSASTNDVIMKKQALTSNKKTTMKISEAMVLIDKIFQMLELTNRCRELIKDGNFYKALQKLDKLERLYIHEFKDYKFTFLDEIYGSIPRLRTVIKEESITLIKTSLSSNLEKTLSQVGQEYFKVYNDKLLPQWLDMKKSMRLANYKFNSPVELSLRDESSLNNLNLSKFYELKEIHDSIMIFDALKETKYLVEEFAKEYEFRKVKLVHPLAWKSVTTIGQGDNARDDSFYQQLSLPFLKQYLLKILGFLLYDKYLHRNTEYIFTNNKYTTTEEFLEQFMGKVSPHISRFIKAKLVSEDQLVDAKNFFGIYVAILENSKLPCESLYKIQTTLFEKYCGLLIHIFDKEFKTLLNDDDFMPLTINNKDLYEKVLKICWMKPEARPSIEQDEDSGFMATLPFSPLYPMTCTLIKKSYAKMVTFLSTFYRHDLAQLNITLVQTIDDIFNKIVNSNIRAKLDTTFREEIAQILINLDYFIVAAKDFSNIMTKENITQNPDIEIKLSATTQLLDTKKYAETKLIELIDSKVTDLMEFVELDWTTEEIREEPGLSIRDIAQFLEMMFTSTLASLPYSIKSLLIFREFDQLTRKFLELLLHNSPSYITPQSVLNFETDMKFLENVISKIFPNEANMESHQDAVPSSNSSTPLPENLSSKGPNMIESNVRSLFSTFTDLNQHILLMKSNNFEEYKDSSIRMRKYPRIKPEVAQMLLNKLSRPASATTDGDNTTISDYSIASNGRFAKFFNRGV</sequence>
<dbReference type="PANTHER" id="PTHR12702">
    <property type="entry name" value="SEC15"/>
    <property type="match status" value="1"/>
</dbReference>
<evidence type="ECO:0000256" key="6">
    <source>
        <dbReference type="SAM" id="MobiDB-lite"/>
    </source>
</evidence>
<evidence type="ECO:0000259" key="8">
    <source>
        <dbReference type="Pfam" id="PF20651"/>
    </source>
</evidence>
<evidence type="ECO:0000256" key="5">
    <source>
        <dbReference type="PIRNR" id="PIRNR025007"/>
    </source>
</evidence>
<feature type="region of interest" description="Disordered" evidence="6">
    <location>
        <begin position="754"/>
        <end position="776"/>
    </location>
</feature>
<dbReference type="InterPro" id="IPR007225">
    <property type="entry name" value="EXOC6/Sec15"/>
</dbReference>